<reference evidence="6" key="1">
    <citation type="submission" date="2019-02" db="EMBL/GenBank/DDBJ databases">
        <authorList>
            <person name="Gruber-Vodicka R. H."/>
            <person name="Seah K. B. B."/>
        </authorList>
    </citation>
    <scope>NUCLEOTIDE SEQUENCE</scope>
    <source>
        <strain evidence="6">BECK_SA2B12</strain>
        <strain evidence="4">BECK_SA2B15</strain>
        <strain evidence="5">BECK_SA2B20</strain>
    </source>
</reference>
<proteinExistence type="predicted"/>
<evidence type="ECO:0000256" key="1">
    <source>
        <dbReference type="ARBA" id="ARBA00022614"/>
    </source>
</evidence>
<evidence type="ECO:0000256" key="3">
    <source>
        <dbReference type="SAM" id="MobiDB-lite"/>
    </source>
</evidence>
<sequence>MVLRFPESEGREQTRHDRARGPEALVQGREALFHSSEELLHGLKGLLQDPKARFHYSKELLHGLKALCHDWKALVQDRDGLARGMEALARHRIGRDRVPIGQPMTRIGHRPGRAPGVGGRRRPHRGGCVPVPTGTGLFRKTFIRWEVGTGGDAGAPGADWAYFPVGGGIYPVLSYRIRSCERWFFMPPWRAALPAALRYRVSSIGNRSAALQGGITNPPRAKRGSFRRAGRKAGMTNSRTRSARAFGKYAGWRRCGCLVSGRYSDINPNVAPSDRSLFVYTYGKNLGFPYVNGMTWSGWAVRNEAYNRAEEKIRAALNSGARALDLSQRWDAKEDKKLTELPPSLAELTRLQELSFRHNQLTTLPAFLSKLIRLRHLYLGDNRPTVLAEWLN</sequence>
<evidence type="ECO:0000256" key="2">
    <source>
        <dbReference type="ARBA" id="ARBA00022737"/>
    </source>
</evidence>
<dbReference type="AlphaFoldDB" id="A0A450UY43"/>
<evidence type="ECO:0000313" key="6">
    <source>
        <dbReference type="EMBL" id="VFJ97448.1"/>
    </source>
</evidence>
<gene>
    <name evidence="4" type="ORF">BECKH772A_GA0070896_1001417</name>
    <name evidence="5" type="ORF">BECKH772B_GA0070898_1001417</name>
    <name evidence="6" type="ORF">BECKH772C_GA0070978_1001317</name>
</gene>
<keyword evidence="1" id="KW-0433">Leucine-rich repeat</keyword>
<name>A0A450UY43_9GAMM</name>
<organism evidence="6">
    <name type="scientific">Candidatus Kentrum eta</name>
    <dbReference type="NCBI Taxonomy" id="2126337"/>
    <lineage>
        <taxon>Bacteria</taxon>
        <taxon>Pseudomonadati</taxon>
        <taxon>Pseudomonadota</taxon>
        <taxon>Gammaproteobacteria</taxon>
        <taxon>Candidatus Kentrum</taxon>
    </lineage>
</organism>
<dbReference type="EMBL" id="CAADFJ010000013">
    <property type="protein sequence ID" value="VFJ97448.1"/>
    <property type="molecule type" value="Genomic_DNA"/>
</dbReference>
<feature type="region of interest" description="Disordered" evidence="3">
    <location>
        <begin position="212"/>
        <end position="234"/>
    </location>
</feature>
<keyword evidence="2" id="KW-0677">Repeat</keyword>
<feature type="region of interest" description="Disordered" evidence="3">
    <location>
        <begin position="1"/>
        <end position="21"/>
    </location>
</feature>
<feature type="compositionally biased region" description="Basic residues" evidence="3">
    <location>
        <begin position="220"/>
        <end position="231"/>
    </location>
</feature>
<dbReference type="Gene3D" id="3.80.10.10">
    <property type="entry name" value="Ribonuclease Inhibitor"/>
    <property type="match status" value="1"/>
</dbReference>
<feature type="region of interest" description="Disordered" evidence="3">
    <location>
        <begin position="100"/>
        <end position="126"/>
    </location>
</feature>
<dbReference type="Pfam" id="PF12799">
    <property type="entry name" value="LRR_4"/>
    <property type="match status" value="1"/>
</dbReference>
<dbReference type="EMBL" id="CAADFG010000014">
    <property type="protein sequence ID" value="VFJ89306.1"/>
    <property type="molecule type" value="Genomic_DNA"/>
</dbReference>
<dbReference type="InterPro" id="IPR032675">
    <property type="entry name" value="LRR_dom_sf"/>
</dbReference>
<dbReference type="EMBL" id="CAADFI010000014">
    <property type="protein sequence ID" value="VFJ91132.1"/>
    <property type="molecule type" value="Genomic_DNA"/>
</dbReference>
<evidence type="ECO:0000313" key="5">
    <source>
        <dbReference type="EMBL" id="VFJ91132.1"/>
    </source>
</evidence>
<evidence type="ECO:0000313" key="4">
    <source>
        <dbReference type="EMBL" id="VFJ89306.1"/>
    </source>
</evidence>
<protein>
    <submittedName>
        <fullName evidence="6">Leucine Rich repeats (2 copies)</fullName>
    </submittedName>
</protein>
<dbReference type="InterPro" id="IPR025875">
    <property type="entry name" value="Leu-rich_rpt_4"/>
</dbReference>
<dbReference type="SUPFAM" id="SSF52058">
    <property type="entry name" value="L domain-like"/>
    <property type="match status" value="1"/>
</dbReference>
<accession>A0A450UY43</accession>